<evidence type="ECO:0000259" key="5">
    <source>
        <dbReference type="SMART" id="SM00093"/>
    </source>
</evidence>
<reference evidence="6" key="1">
    <citation type="submission" date="2020-11" db="EMBL/GenBank/DDBJ databases">
        <authorList>
            <person name="Tran Van P."/>
        </authorList>
    </citation>
    <scope>NUCLEOTIDE SEQUENCE</scope>
</reference>
<evidence type="ECO:0000256" key="1">
    <source>
        <dbReference type="ARBA" id="ARBA00022690"/>
    </source>
</evidence>
<keyword evidence="2" id="KW-0722">Serine protease inhibitor</keyword>
<feature type="compositionally biased region" description="Low complexity" evidence="4">
    <location>
        <begin position="620"/>
        <end position="634"/>
    </location>
</feature>
<evidence type="ECO:0000256" key="2">
    <source>
        <dbReference type="ARBA" id="ARBA00022900"/>
    </source>
</evidence>
<comment type="similarity">
    <text evidence="3">Belongs to the serpin family.</text>
</comment>
<dbReference type="Gene3D" id="2.30.39.10">
    <property type="entry name" value="Alpha-1-antitrypsin, domain 1"/>
    <property type="match status" value="1"/>
</dbReference>
<evidence type="ECO:0000313" key="6">
    <source>
        <dbReference type="EMBL" id="CAD7454263.1"/>
    </source>
</evidence>
<evidence type="ECO:0000256" key="3">
    <source>
        <dbReference type="RuleBase" id="RU000411"/>
    </source>
</evidence>
<dbReference type="PANTHER" id="PTHR11461">
    <property type="entry name" value="SERINE PROTEASE INHIBITOR, SERPIN"/>
    <property type="match status" value="1"/>
</dbReference>
<dbReference type="InterPro" id="IPR000215">
    <property type="entry name" value="Serpin_fam"/>
</dbReference>
<feature type="domain" description="Serpin" evidence="5">
    <location>
        <begin position="670"/>
        <end position="972"/>
    </location>
</feature>
<dbReference type="SMART" id="SM00093">
    <property type="entry name" value="SERPIN"/>
    <property type="match status" value="1"/>
</dbReference>
<dbReference type="EMBL" id="OE000551">
    <property type="protein sequence ID" value="CAD7454263.1"/>
    <property type="molecule type" value="Genomic_DNA"/>
</dbReference>
<gene>
    <name evidence="6" type="ORF">TTEB3V08_LOCUS2376</name>
</gene>
<dbReference type="InterPro" id="IPR023796">
    <property type="entry name" value="Serpin_dom"/>
</dbReference>
<feature type="compositionally biased region" description="Low complexity" evidence="4">
    <location>
        <begin position="574"/>
        <end position="586"/>
    </location>
</feature>
<feature type="region of interest" description="Disordered" evidence="4">
    <location>
        <begin position="569"/>
        <end position="634"/>
    </location>
</feature>
<dbReference type="InterPro" id="IPR042178">
    <property type="entry name" value="Serpin_sf_1"/>
</dbReference>
<feature type="compositionally biased region" description="Polar residues" evidence="4">
    <location>
        <begin position="606"/>
        <end position="616"/>
    </location>
</feature>
<dbReference type="AlphaFoldDB" id="A0A7R9FIQ6"/>
<dbReference type="Gene3D" id="3.30.497.10">
    <property type="entry name" value="Antithrombin, subunit I, domain 2"/>
    <property type="match status" value="2"/>
</dbReference>
<proteinExistence type="inferred from homology"/>
<dbReference type="GO" id="GO:0005615">
    <property type="term" value="C:extracellular space"/>
    <property type="evidence" value="ECO:0007669"/>
    <property type="project" value="InterPro"/>
</dbReference>
<feature type="compositionally biased region" description="Low complexity" evidence="4">
    <location>
        <begin position="594"/>
        <end position="605"/>
    </location>
</feature>
<protein>
    <recommendedName>
        <fullName evidence="5">Serpin domain-containing protein</fullName>
    </recommendedName>
</protein>
<dbReference type="InterPro" id="IPR036186">
    <property type="entry name" value="Serpin_sf"/>
</dbReference>
<keyword evidence="1" id="KW-0646">Protease inhibitor</keyword>
<dbReference type="PANTHER" id="PTHR11461:SF130">
    <property type="entry name" value="SERPIN 85F"/>
    <property type="match status" value="1"/>
</dbReference>
<organism evidence="6">
    <name type="scientific">Timema tahoe</name>
    <dbReference type="NCBI Taxonomy" id="61484"/>
    <lineage>
        <taxon>Eukaryota</taxon>
        <taxon>Metazoa</taxon>
        <taxon>Ecdysozoa</taxon>
        <taxon>Arthropoda</taxon>
        <taxon>Hexapoda</taxon>
        <taxon>Insecta</taxon>
        <taxon>Pterygota</taxon>
        <taxon>Neoptera</taxon>
        <taxon>Polyneoptera</taxon>
        <taxon>Phasmatodea</taxon>
        <taxon>Timematodea</taxon>
        <taxon>Timematoidea</taxon>
        <taxon>Timematidae</taxon>
        <taxon>Timema</taxon>
    </lineage>
</organism>
<accession>A0A7R9FIQ6</accession>
<dbReference type="Pfam" id="PF00079">
    <property type="entry name" value="Serpin"/>
    <property type="match status" value="2"/>
</dbReference>
<evidence type="ECO:0000256" key="4">
    <source>
        <dbReference type="SAM" id="MobiDB-lite"/>
    </source>
</evidence>
<dbReference type="GO" id="GO:0004867">
    <property type="term" value="F:serine-type endopeptidase inhibitor activity"/>
    <property type="evidence" value="ECO:0007669"/>
    <property type="project" value="UniProtKB-KW"/>
</dbReference>
<dbReference type="InterPro" id="IPR042185">
    <property type="entry name" value="Serpin_sf_2"/>
</dbReference>
<dbReference type="SUPFAM" id="SSF56574">
    <property type="entry name" value="Serpins"/>
    <property type="match status" value="1"/>
</dbReference>
<sequence length="978" mass="109214">MTIIVGQYLRNEPTPTENSGYGPDSFPYQNKIMDMAVTLTKPRPASFTVRRAAWELKTTVRATSPCKMNLARRLTSQSTVIARACKVLASRPDVRGLKPGPPGAQTVPVIRGRGAWGPRWGPFLYKRPMDAMVDVTNDLGVAVLQDYSYSRSNFAFSPYGVASVLVALYEGARGESARQIHNSLRLPWDRHVTRIGFRDLHRQLRTYFTHDGYLSGLTLNKNQTSLLPEYKQVLRFYGYDVGQQTLVETPSTISPEVVTNLTDSQTISQVTESETTDIMNETQTTDSLLSTTETSEETKTTDFTTITETFLGENTTDSFSTVAEEDKTTMITEIKNETTTETFSSLVPETTKEPQTSMTVTEQGNDIRTTTIELKLYTTVIPPTTILEQETTKTSEDQSSLTTTYVASSTTMNELVTDRELETTMTQLMTEKYTLVSLTEEFTTQGSASENTSERYVITTIQNTITTEDNLSTTEQTELPEIVEIQELTTEPEHSQEVNEIPDKIIPSTELLTEMTTSVLSTSPVEYDLITTPSNELNMINFEITLYPQESTINSVTLEQSNIIDVPTFTNPPSLDLSTQSDSSLTAKTEEISESSSDVSSPPSETNTNKVTSPSLVSFPPSTTESSKSLKTSVSPINPTQIVTLQDETTTQNEIYNVVTNLPPTLPTEQSLTTNDKETILENTSLSPDSETGLLNNTLSSVFENGSSSETTTQMENEEENTNTINADISKKSKEVIDHTTNRKRRSFRGNQAAFYPDVSLQLENGMFDSVVARSNELNTELPRFPFLVDGVSEEKVPVMTYTSTFPFAFIPRLHALALEFPLEDNHHKLLLVLPLERRGLRQLIYDMTSVSLREVFMMLRPTRVSAIIPSFMVEGFVILTPTLQQMGICDVFDPRRANLSGMSPDPDLYVRNIEQAVTVVIRNYVKILDIQTRTMAARTMTERFIATHPFLYFVVDAETKVSLMAGKMVDPLNSRLY</sequence>
<name>A0A7R9FIQ6_9NEOP</name>